<proteinExistence type="predicted"/>
<reference evidence="4" key="1">
    <citation type="journal article" date="2020" name="J. Eukaryot. Microbiol.">
        <title>De novo Sequencing, Assembly and Annotation of the Transcriptome for the Free-Living Testate Amoeba Arcella intermedia.</title>
        <authorList>
            <person name="Ribeiro G.M."/>
            <person name="Porfirio-Sousa A.L."/>
            <person name="Maurer-Alcala X.X."/>
            <person name="Katz L.A."/>
            <person name="Lahr D.J.G."/>
        </authorList>
    </citation>
    <scope>NUCLEOTIDE SEQUENCE</scope>
</reference>
<dbReference type="PANTHER" id="PTHR23113">
    <property type="entry name" value="GUANINE NUCLEOTIDE EXCHANGE FACTOR"/>
    <property type="match status" value="1"/>
</dbReference>
<dbReference type="InterPro" id="IPR008937">
    <property type="entry name" value="Ras-like_GEF"/>
</dbReference>
<dbReference type="PANTHER" id="PTHR23113:SF365">
    <property type="entry name" value="RAS-GEF DOMAIN-CONTAINING PROTEIN"/>
    <property type="match status" value="1"/>
</dbReference>
<sequence>MEMIEEWMKLEGHCYNYSILHEVECFAQEFQKEDKYFRCSRIILEEVHKAKMKRHNLNHTSRFFLPIYCTIGVPPQKIISLFSPEDVAKQLTLIDFDYYKSIDPNELLGLKWLKEKTALYSPNIISLSSRNDLLCRWVATTILVNEPEARTELLAKFIEISQWLFEMKNYHSFMGIITSFNLSAITRLSLFQGLPKKHNDLLREFNIICNPNFQNIRERMKEQTLVPFMGVYLSDIIRLDEALPDYVDSNGTKMINIKKHKKIADRVNELLSFQDSKLEPIEQLEPLYSSLVVLPAFLDNKTLHKLSIEIEPTPLQLAVNEELA</sequence>
<dbReference type="GO" id="GO:0005085">
    <property type="term" value="F:guanyl-nucleotide exchange factor activity"/>
    <property type="evidence" value="ECO:0007669"/>
    <property type="project" value="UniProtKB-KW"/>
</dbReference>
<keyword evidence="1 2" id="KW-0344">Guanine-nucleotide releasing factor</keyword>
<dbReference type="SMART" id="SM00147">
    <property type="entry name" value="RasGEF"/>
    <property type="match status" value="1"/>
</dbReference>
<dbReference type="GO" id="GO:0007264">
    <property type="term" value="P:small GTPase-mediated signal transduction"/>
    <property type="evidence" value="ECO:0007669"/>
    <property type="project" value="InterPro"/>
</dbReference>
<name>A0A6B2LA66_9EUKA</name>
<feature type="domain" description="Ras-GEF" evidence="3">
    <location>
        <begin position="83"/>
        <end position="313"/>
    </location>
</feature>
<evidence type="ECO:0000256" key="1">
    <source>
        <dbReference type="ARBA" id="ARBA00022658"/>
    </source>
</evidence>
<dbReference type="EMBL" id="GIBP01004821">
    <property type="protein sequence ID" value="NDV33790.1"/>
    <property type="molecule type" value="Transcribed_RNA"/>
</dbReference>
<dbReference type="InterPro" id="IPR036964">
    <property type="entry name" value="RASGEF_cat_dom_sf"/>
</dbReference>
<evidence type="ECO:0000313" key="4">
    <source>
        <dbReference type="EMBL" id="NDV33790.1"/>
    </source>
</evidence>
<evidence type="ECO:0000259" key="3">
    <source>
        <dbReference type="PROSITE" id="PS50009"/>
    </source>
</evidence>
<dbReference type="AlphaFoldDB" id="A0A6B2LA66"/>
<dbReference type="InterPro" id="IPR023578">
    <property type="entry name" value="Ras_GEF_dom_sf"/>
</dbReference>
<evidence type="ECO:0000256" key="2">
    <source>
        <dbReference type="PROSITE-ProRule" id="PRU00168"/>
    </source>
</evidence>
<organism evidence="4">
    <name type="scientific">Arcella intermedia</name>
    <dbReference type="NCBI Taxonomy" id="1963864"/>
    <lineage>
        <taxon>Eukaryota</taxon>
        <taxon>Amoebozoa</taxon>
        <taxon>Tubulinea</taxon>
        <taxon>Elardia</taxon>
        <taxon>Arcellinida</taxon>
        <taxon>Sphaerothecina</taxon>
        <taxon>Arcellidae</taxon>
        <taxon>Arcella</taxon>
    </lineage>
</organism>
<dbReference type="Pfam" id="PF00617">
    <property type="entry name" value="RasGEF"/>
    <property type="match status" value="1"/>
</dbReference>
<protein>
    <recommendedName>
        <fullName evidence="3">Ras-GEF domain-containing protein</fullName>
    </recommendedName>
</protein>
<dbReference type="PROSITE" id="PS50009">
    <property type="entry name" value="RASGEF_CAT"/>
    <property type="match status" value="1"/>
</dbReference>
<dbReference type="InterPro" id="IPR001895">
    <property type="entry name" value="RASGEF_cat_dom"/>
</dbReference>
<dbReference type="Gene3D" id="1.10.840.10">
    <property type="entry name" value="Ras guanine-nucleotide exchange factors catalytic domain"/>
    <property type="match status" value="1"/>
</dbReference>
<dbReference type="SUPFAM" id="SSF48366">
    <property type="entry name" value="Ras GEF"/>
    <property type="match status" value="1"/>
</dbReference>
<accession>A0A6B2LA66</accession>